<dbReference type="Pfam" id="PF03564">
    <property type="entry name" value="DUF1759"/>
    <property type="match status" value="1"/>
</dbReference>
<protein>
    <recommendedName>
        <fullName evidence="3">Reverse transcriptase domain-containing protein</fullName>
    </recommendedName>
</protein>
<accession>A0A8X6X5R2</accession>
<evidence type="ECO:0000313" key="1">
    <source>
        <dbReference type="EMBL" id="GFY45911.1"/>
    </source>
</evidence>
<dbReference type="EMBL" id="BMAV01005112">
    <property type="protein sequence ID" value="GFY45911.1"/>
    <property type="molecule type" value="Genomic_DNA"/>
</dbReference>
<reference evidence="1" key="1">
    <citation type="submission" date="2020-08" db="EMBL/GenBank/DDBJ databases">
        <title>Multicomponent nature underlies the extraordinary mechanical properties of spider dragline silk.</title>
        <authorList>
            <person name="Kono N."/>
            <person name="Nakamura H."/>
            <person name="Mori M."/>
            <person name="Yoshida Y."/>
            <person name="Ohtoshi R."/>
            <person name="Malay A.D."/>
            <person name="Moran D.A.P."/>
            <person name="Tomita M."/>
            <person name="Numata K."/>
            <person name="Arakawa K."/>
        </authorList>
    </citation>
    <scope>NUCLEOTIDE SEQUENCE</scope>
</reference>
<organism evidence="1 2">
    <name type="scientific">Trichonephila inaurata madagascariensis</name>
    <dbReference type="NCBI Taxonomy" id="2747483"/>
    <lineage>
        <taxon>Eukaryota</taxon>
        <taxon>Metazoa</taxon>
        <taxon>Ecdysozoa</taxon>
        <taxon>Arthropoda</taxon>
        <taxon>Chelicerata</taxon>
        <taxon>Arachnida</taxon>
        <taxon>Araneae</taxon>
        <taxon>Araneomorphae</taxon>
        <taxon>Entelegynae</taxon>
        <taxon>Araneoidea</taxon>
        <taxon>Nephilidae</taxon>
        <taxon>Trichonephila</taxon>
        <taxon>Trichonephila inaurata</taxon>
    </lineage>
</organism>
<dbReference type="PANTHER" id="PTHR47331">
    <property type="entry name" value="PHD-TYPE DOMAIN-CONTAINING PROTEIN"/>
    <property type="match status" value="1"/>
</dbReference>
<sequence length="351" mass="39507">MSEEQKESIKVARGRVKASLTRLENGADDLNLKNEILEFLSKFEDWINFKDLFVTAVHSQTSLSNIQKFQYLKGLLSDEPVSLIKHIPLSNESYEEAWGKLIDRYNKKKQIVYALIKTFLDQKDISQVNMTNLRNLVHTSDKVLRGLKTLGTEAMNRDPRVLLDSGSESSFISENAINILGLKRCNDRLFLSGISGIQAGTTPDEDFSRPSECDVILGSNCFFSILRNGRITGSKGQPIAQSTIFGWVVADCKPQNPKLSSIIQNSFYIDDLMLGASSNKEAIILIQTLFEALNARGFHLRKWRSNSRDVLINLSKNLEFNEPNVEIHPENCSKALGLIWDSKEDIGSFSI</sequence>
<evidence type="ECO:0000313" key="2">
    <source>
        <dbReference type="Proteomes" id="UP000886998"/>
    </source>
</evidence>
<dbReference type="Proteomes" id="UP000886998">
    <property type="component" value="Unassembled WGS sequence"/>
</dbReference>
<dbReference type="AlphaFoldDB" id="A0A8X6X5R2"/>
<comment type="caution">
    <text evidence="1">The sequence shown here is derived from an EMBL/GenBank/DDBJ whole genome shotgun (WGS) entry which is preliminary data.</text>
</comment>
<evidence type="ECO:0008006" key="3">
    <source>
        <dbReference type="Google" id="ProtNLM"/>
    </source>
</evidence>
<dbReference type="OrthoDB" id="6431417at2759"/>
<keyword evidence="2" id="KW-1185">Reference proteome</keyword>
<dbReference type="InterPro" id="IPR005312">
    <property type="entry name" value="DUF1759"/>
</dbReference>
<gene>
    <name evidence="1" type="primary">AVEN_88668_1</name>
    <name evidence="1" type="ORF">TNIN_61631</name>
</gene>
<name>A0A8X6X5R2_9ARAC</name>
<proteinExistence type="predicted"/>